<evidence type="ECO:0000313" key="8">
    <source>
        <dbReference type="Proteomes" id="UP000178946"/>
    </source>
</evidence>
<dbReference type="AlphaFoldDB" id="A0A1F8DSX7"/>
<protein>
    <recommendedName>
        <fullName evidence="4">Translation initiation factor IF-3</fullName>
    </recommendedName>
</protein>
<dbReference type="InterPro" id="IPR001288">
    <property type="entry name" value="Translation_initiation_fac_3"/>
</dbReference>
<dbReference type="SUPFAM" id="SSF55200">
    <property type="entry name" value="Translation initiation factor IF3, C-terminal domain"/>
    <property type="match status" value="1"/>
</dbReference>
<sequence>MKGITNRINNQITATELRVIDEASQNLGVLPFNEALRMAREKGLDLIEIAPSAKPPVAKIISFDKFRYQKEKELKKQRVSQKAKEMKQVRVSGRAALNDLKIKADKVNGFLAEGHPVEIQLVLKGREKANRAWARVKLEEFLKMLAPEYKIVSQIKSGGRGFSVSIAKKA</sequence>
<evidence type="ECO:0000256" key="1">
    <source>
        <dbReference type="ARBA" id="ARBA00005439"/>
    </source>
</evidence>
<accession>A0A1F8DSX7</accession>
<dbReference type="InterPro" id="IPR036787">
    <property type="entry name" value="T_IF-3_N_sf"/>
</dbReference>
<feature type="domain" description="Translation initiation factor 3 C-terminal" evidence="5">
    <location>
        <begin position="85"/>
        <end position="168"/>
    </location>
</feature>
<dbReference type="InterPro" id="IPR036788">
    <property type="entry name" value="T_IF-3_C_sf"/>
</dbReference>
<organism evidence="7 8">
    <name type="scientific">Candidatus Wolfebacteria bacterium RIFCSPLOWO2_01_FULL_45_19</name>
    <dbReference type="NCBI Taxonomy" id="1802557"/>
    <lineage>
        <taxon>Bacteria</taxon>
        <taxon>Candidatus Wolfeibacteriota</taxon>
    </lineage>
</organism>
<dbReference type="Gene3D" id="3.30.110.10">
    <property type="entry name" value="Translation initiation factor 3 (IF-3), C-terminal domain"/>
    <property type="match status" value="1"/>
</dbReference>
<dbReference type="PANTHER" id="PTHR10938:SF0">
    <property type="entry name" value="TRANSLATION INITIATION FACTOR IF-3, MITOCHONDRIAL"/>
    <property type="match status" value="1"/>
</dbReference>
<dbReference type="GO" id="GO:0043022">
    <property type="term" value="F:ribosome binding"/>
    <property type="evidence" value="ECO:0007669"/>
    <property type="project" value="TreeGrafter"/>
</dbReference>
<evidence type="ECO:0000256" key="2">
    <source>
        <dbReference type="ARBA" id="ARBA00022540"/>
    </source>
</evidence>
<feature type="domain" description="Translation initiation factor 3 N-terminal" evidence="6">
    <location>
        <begin position="8"/>
        <end position="77"/>
    </location>
</feature>
<dbReference type="InterPro" id="IPR019814">
    <property type="entry name" value="Translation_initiation_fac_3_N"/>
</dbReference>
<reference evidence="7 8" key="1">
    <citation type="journal article" date="2016" name="Nat. Commun.">
        <title>Thousands of microbial genomes shed light on interconnected biogeochemical processes in an aquifer system.</title>
        <authorList>
            <person name="Anantharaman K."/>
            <person name="Brown C.T."/>
            <person name="Hug L.A."/>
            <person name="Sharon I."/>
            <person name="Castelle C.J."/>
            <person name="Probst A.J."/>
            <person name="Thomas B.C."/>
            <person name="Singh A."/>
            <person name="Wilkins M.J."/>
            <person name="Karaoz U."/>
            <person name="Brodie E.L."/>
            <person name="Williams K.H."/>
            <person name="Hubbard S.S."/>
            <person name="Banfield J.F."/>
        </authorList>
    </citation>
    <scope>NUCLEOTIDE SEQUENCE [LARGE SCALE GENOMIC DNA]</scope>
</reference>
<keyword evidence="2 7" id="KW-0396">Initiation factor</keyword>
<evidence type="ECO:0000313" key="7">
    <source>
        <dbReference type="EMBL" id="OGM91079.1"/>
    </source>
</evidence>
<evidence type="ECO:0000259" key="6">
    <source>
        <dbReference type="Pfam" id="PF05198"/>
    </source>
</evidence>
<dbReference type="SUPFAM" id="SSF54364">
    <property type="entry name" value="Translation initiation factor IF3, N-terminal domain"/>
    <property type="match status" value="1"/>
</dbReference>
<dbReference type="GO" id="GO:0005737">
    <property type="term" value="C:cytoplasm"/>
    <property type="evidence" value="ECO:0007669"/>
    <property type="project" value="UniProtKB-ARBA"/>
</dbReference>
<evidence type="ECO:0000256" key="3">
    <source>
        <dbReference type="ARBA" id="ARBA00022917"/>
    </source>
</evidence>
<dbReference type="InterPro" id="IPR019815">
    <property type="entry name" value="Translation_initiation_fac_3_C"/>
</dbReference>
<name>A0A1F8DSX7_9BACT</name>
<dbReference type="Pfam" id="PF05198">
    <property type="entry name" value="IF3_N"/>
    <property type="match status" value="1"/>
</dbReference>
<dbReference type="EMBL" id="MGIR01000004">
    <property type="protein sequence ID" value="OGM91079.1"/>
    <property type="molecule type" value="Genomic_DNA"/>
</dbReference>
<comment type="similarity">
    <text evidence="1">Belongs to the IF-3 family.</text>
</comment>
<dbReference type="STRING" id="1802557.A3A20_00600"/>
<keyword evidence="3" id="KW-0648">Protein biosynthesis</keyword>
<evidence type="ECO:0000256" key="4">
    <source>
        <dbReference type="NCBIfam" id="TIGR00168"/>
    </source>
</evidence>
<dbReference type="GO" id="GO:0003743">
    <property type="term" value="F:translation initiation factor activity"/>
    <property type="evidence" value="ECO:0007669"/>
    <property type="project" value="UniProtKB-UniRule"/>
</dbReference>
<proteinExistence type="inferred from homology"/>
<dbReference type="Pfam" id="PF00707">
    <property type="entry name" value="IF3_C"/>
    <property type="match status" value="1"/>
</dbReference>
<evidence type="ECO:0000259" key="5">
    <source>
        <dbReference type="Pfam" id="PF00707"/>
    </source>
</evidence>
<dbReference type="Proteomes" id="UP000178946">
    <property type="component" value="Unassembled WGS sequence"/>
</dbReference>
<comment type="caution">
    <text evidence="7">The sequence shown here is derived from an EMBL/GenBank/DDBJ whole genome shotgun (WGS) entry which is preliminary data.</text>
</comment>
<dbReference type="PANTHER" id="PTHR10938">
    <property type="entry name" value="TRANSLATION INITIATION FACTOR IF-3"/>
    <property type="match status" value="1"/>
</dbReference>
<gene>
    <name evidence="7" type="ORF">A3A20_00600</name>
</gene>
<dbReference type="Gene3D" id="3.10.20.80">
    <property type="entry name" value="Translation initiation factor 3 (IF-3), N-terminal domain"/>
    <property type="match status" value="1"/>
</dbReference>
<dbReference type="NCBIfam" id="TIGR00168">
    <property type="entry name" value="infC"/>
    <property type="match status" value="1"/>
</dbReference>
<dbReference type="GO" id="GO:0032790">
    <property type="term" value="P:ribosome disassembly"/>
    <property type="evidence" value="ECO:0007669"/>
    <property type="project" value="TreeGrafter"/>
</dbReference>